<evidence type="ECO:0000313" key="2">
    <source>
        <dbReference type="Proteomes" id="UP000777784"/>
    </source>
</evidence>
<dbReference type="PANTHER" id="PTHR35271">
    <property type="entry name" value="ABC TRANSPORTER, SUBSTRATE-BINDING LIPOPROTEIN-RELATED"/>
    <property type="match status" value="1"/>
</dbReference>
<dbReference type="Gene3D" id="3.40.50.2300">
    <property type="match status" value="2"/>
</dbReference>
<dbReference type="PANTHER" id="PTHR35271:SF1">
    <property type="entry name" value="ABC TRANSPORTER, SUBSTRATE-BINDING LIPOPROTEIN"/>
    <property type="match status" value="1"/>
</dbReference>
<evidence type="ECO:0000313" key="1">
    <source>
        <dbReference type="EMBL" id="MBU2690204.1"/>
    </source>
</evidence>
<dbReference type="EMBL" id="JAHJDP010000023">
    <property type="protein sequence ID" value="MBU2690204.1"/>
    <property type="molecule type" value="Genomic_DNA"/>
</dbReference>
<dbReference type="InterPro" id="IPR007487">
    <property type="entry name" value="ABC_transpt-TYRBP-like"/>
</dbReference>
<sequence length="352" mass="38925">MAQSIRGMQVSAYSLLRKNQKTNGIEMSNKRLKFHARRLLLTFIVPFLLLLLGSLAQDNPSAQTPPNIAIVISRQIDPYQQAADSFSSELSRHVRGSRIKLFNLDSDLSKGDKIAGEISSGTFDLLITVGTEAFRAISSRSFGIPVIVTMVYDPLNEFDLAASSNQDIYGVSLRVPFPEQFSVLKSFCPNIRSLSIIYTTESSTFLGADMTKAAKSVDLELVLIPIDNLNKLEHSLSFAKSESDAFLMIMDKELYTSATTQNILLFFMRSKMPVFSFSPNYVKAGALLSISSNYADNGATAAQLAIKLLANEPLEDRIISTSGIRLDWNDHAAQALGIKLSDENRKKCKKIY</sequence>
<dbReference type="AlphaFoldDB" id="A0A948W5A8"/>
<evidence type="ECO:0008006" key="3">
    <source>
        <dbReference type="Google" id="ProtNLM"/>
    </source>
</evidence>
<protein>
    <recommendedName>
        <fullName evidence="3">ABC transporter substrate-binding protein</fullName>
    </recommendedName>
</protein>
<gene>
    <name evidence="1" type="ORF">KJ970_04690</name>
</gene>
<dbReference type="Pfam" id="PF04392">
    <property type="entry name" value="ABC_sub_bind"/>
    <property type="match status" value="1"/>
</dbReference>
<organism evidence="1 2">
    <name type="scientific">Eiseniibacteriota bacterium</name>
    <dbReference type="NCBI Taxonomy" id="2212470"/>
    <lineage>
        <taxon>Bacteria</taxon>
        <taxon>Candidatus Eiseniibacteriota</taxon>
    </lineage>
</organism>
<name>A0A948W5A8_UNCEI</name>
<accession>A0A948W5A8</accession>
<dbReference type="Proteomes" id="UP000777784">
    <property type="component" value="Unassembled WGS sequence"/>
</dbReference>
<comment type="caution">
    <text evidence="1">The sequence shown here is derived from an EMBL/GenBank/DDBJ whole genome shotgun (WGS) entry which is preliminary data.</text>
</comment>
<proteinExistence type="predicted"/>
<reference evidence="1" key="1">
    <citation type="submission" date="2021-05" db="EMBL/GenBank/DDBJ databases">
        <title>Energy efficiency and biological interactions define the core microbiome of deep oligotrophic groundwater.</title>
        <authorList>
            <person name="Mehrshad M."/>
            <person name="Lopez-Fernandez M."/>
            <person name="Bell E."/>
            <person name="Bernier-Latmani R."/>
            <person name="Bertilsson S."/>
            <person name="Dopson M."/>
        </authorList>
    </citation>
    <scope>NUCLEOTIDE SEQUENCE</scope>
    <source>
        <strain evidence="1">Modern_marine.mb.64</strain>
    </source>
</reference>